<accession>A0A5N0T9F5</accession>
<gene>
    <name evidence="2" type="ORF">F3N42_10355</name>
</gene>
<dbReference type="Proteomes" id="UP000325372">
    <property type="component" value="Unassembled WGS sequence"/>
</dbReference>
<dbReference type="AlphaFoldDB" id="A0A5N0T9F5"/>
<organism evidence="2 3">
    <name type="scientific">Marinihelvus fidelis</name>
    <dbReference type="NCBI Taxonomy" id="2613842"/>
    <lineage>
        <taxon>Bacteria</taxon>
        <taxon>Pseudomonadati</taxon>
        <taxon>Pseudomonadota</taxon>
        <taxon>Gammaproteobacteria</taxon>
        <taxon>Chromatiales</taxon>
        <taxon>Wenzhouxiangellaceae</taxon>
        <taxon>Marinihelvus</taxon>
    </lineage>
</organism>
<evidence type="ECO:0000313" key="3">
    <source>
        <dbReference type="Proteomes" id="UP000325372"/>
    </source>
</evidence>
<evidence type="ECO:0000313" key="2">
    <source>
        <dbReference type="EMBL" id="KAA9130767.1"/>
    </source>
</evidence>
<feature type="region of interest" description="Disordered" evidence="1">
    <location>
        <begin position="193"/>
        <end position="271"/>
    </location>
</feature>
<proteinExistence type="predicted"/>
<keyword evidence="3" id="KW-1185">Reference proteome</keyword>
<evidence type="ECO:0008006" key="4">
    <source>
        <dbReference type="Google" id="ProtNLM"/>
    </source>
</evidence>
<name>A0A5N0T9F5_9GAMM</name>
<feature type="compositionally biased region" description="Basic and acidic residues" evidence="1">
    <location>
        <begin position="206"/>
        <end position="231"/>
    </location>
</feature>
<dbReference type="EMBL" id="VYXP01000006">
    <property type="protein sequence ID" value="KAA9130767.1"/>
    <property type="molecule type" value="Genomic_DNA"/>
</dbReference>
<protein>
    <recommendedName>
        <fullName evidence="4">Type II secretion system protein GspC N-terminal domain-containing protein</fullName>
    </recommendedName>
</protein>
<dbReference type="RefSeq" id="WP_150864405.1">
    <property type="nucleotide sequence ID" value="NZ_VYXP01000006.1"/>
</dbReference>
<feature type="compositionally biased region" description="Basic and acidic residues" evidence="1">
    <location>
        <begin position="238"/>
        <end position="248"/>
    </location>
</feature>
<reference evidence="2 3" key="1">
    <citation type="submission" date="2019-09" db="EMBL/GenBank/DDBJ databases">
        <title>Wenzhouxiangella sp. Genome sequencing and assembly.</title>
        <authorList>
            <person name="Zhang R."/>
        </authorList>
    </citation>
    <scope>NUCLEOTIDE SEQUENCE [LARGE SCALE GENOMIC DNA]</scope>
    <source>
        <strain evidence="2 3">W260</strain>
    </source>
</reference>
<comment type="caution">
    <text evidence="2">The sequence shown here is derived from an EMBL/GenBank/DDBJ whole genome shotgun (WGS) entry which is preliminary data.</text>
</comment>
<sequence length="271" mass="29782">MSWAENNPVGLALAGFCGLLVAIALVLGLAWSGPGSVDIDPDADELATPVTPDTTGLVLGDRDEYQVINDRPLFNETRRPETIEVIEGEDVEEPVEALASEVANRPDVRLTGVVITPEQSYVSLTPTKGGESVVTQIGAPLEDQAYVGWKVESVGARSVELASARGETFSLDLSVYDTVIEAPPELEQRAIPGMELPPEEGEPTEDGERLSRAEEIRQRIAERREQLRQEAEQEAETEADRREAHRNQYQDAMRAMINRNNTDSEQSDENE</sequence>
<evidence type="ECO:0000256" key="1">
    <source>
        <dbReference type="SAM" id="MobiDB-lite"/>
    </source>
</evidence>